<accession>A0A0U9H3F8</accession>
<organism evidence="1 2">
    <name type="scientific">Oceanobacillus picturae</name>
    <dbReference type="NCBI Taxonomy" id="171693"/>
    <lineage>
        <taxon>Bacteria</taxon>
        <taxon>Bacillati</taxon>
        <taxon>Bacillota</taxon>
        <taxon>Bacilli</taxon>
        <taxon>Bacillales</taxon>
        <taxon>Bacillaceae</taxon>
        <taxon>Oceanobacillus</taxon>
    </lineage>
</organism>
<gene>
    <name evidence="1" type="ORF">OPHB3_1112</name>
</gene>
<protein>
    <submittedName>
        <fullName evidence="1">ABC transporter permease</fullName>
    </submittedName>
</protein>
<name>A0A0U9H3F8_9BACI</name>
<dbReference type="AlphaFoldDB" id="A0A0U9H3F8"/>
<reference evidence="1 2" key="2">
    <citation type="journal article" date="2016" name="Genome Announc.">
        <title>Draft Genome Sequence of Oceanobacillus picturae Heshi-B3, Isolated from Fermented Rice Bran in a Traditional Japanese Seafood Dish.</title>
        <authorList>
            <person name="Akuzawa S."/>
            <person name="Nagaoka J."/>
            <person name="Kanekatsu M."/>
            <person name="Kanesaki Y."/>
            <person name="Suzuki T."/>
        </authorList>
    </citation>
    <scope>NUCLEOTIDE SEQUENCE [LARGE SCALE GENOMIC DNA]</scope>
    <source>
        <strain evidence="1 2">Heshi-B3</strain>
    </source>
</reference>
<evidence type="ECO:0000313" key="2">
    <source>
        <dbReference type="Proteomes" id="UP000052946"/>
    </source>
</evidence>
<evidence type="ECO:0000313" key="1">
    <source>
        <dbReference type="EMBL" id="GAQ17187.1"/>
    </source>
</evidence>
<sequence length="82" mass="9448">MRKSFVKRAPTAKPARIDASPIMVFSKMSSLFSWDFLIPNVVKSPYSFLRDLIKVPVEYSTNRKEKTYIITSDAMIPDWTTS</sequence>
<proteinExistence type="predicted"/>
<dbReference type="EMBL" id="BBXV01000013">
    <property type="protein sequence ID" value="GAQ17187.1"/>
    <property type="molecule type" value="Genomic_DNA"/>
</dbReference>
<comment type="caution">
    <text evidence="1">The sequence shown here is derived from an EMBL/GenBank/DDBJ whole genome shotgun (WGS) entry which is preliminary data.</text>
</comment>
<reference evidence="2" key="1">
    <citation type="submission" date="2015-07" db="EMBL/GenBank/DDBJ databases">
        <title>Draft Genome Sequence of Oceanobacillus picturae Heshi-B3 that Was Isolated from Fermented Rice Bran with Aging Salted Mackerel, Which Was Named Heshiko as Traditional Fermented Seafood in Japan.</title>
        <authorList>
            <person name="Akuzawa S."/>
            <person name="Nakagawa J."/>
            <person name="Kanekatsu T."/>
            <person name="Kanesaki Y."/>
            <person name="Suzuki T."/>
        </authorList>
    </citation>
    <scope>NUCLEOTIDE SEQUENCE [LARGE SCALE GENOMIC DNA]</scope>
    <source>
        <strain evidence="2">Heshi-B3</strain>
    </source>
</reference>
<dbReference type="Proteomes" id="UP000052946">
    <property type="component" value="Unassembled WGS sequence"/>
</dbReference>